<feature type="compositionally biased region" description="Polar residues" evidence="1">
    <location>
        <begin position="184"/>
        <end position="193"/>
    </location>
</feature>
<proteinExistence type="predicted"/>
<dbReference type="AlphaFoldDB" id="A0AA38GCH2"/>
<feature type="region of interest" description="Disordered" evidence="1">
    <location>
        <begin position="184"/>
        <end position="207"/>
    </location>
</feature>
<sequence>VSDHLADAILYLDAGSAEAFQFVGGLPVLLDLGARVVCSLEQALPLDVAVDWYDMSKEPVQKMVVVTSHLLSDAHRYILRCLDMHRSIRHCTIFTSISENAHSACVDAPLGPDAFQEYESLLLQDYHELVLKSNVPQGYGKTDDFGRSAQTPQAFQKSITMKKEDWLETDSSKDAVFGLEASSARTSLDTPSPSRLPPVSNGLTSDGDNIPTGATLIAHFLHHLAGQRPSVDFKVPLEMIYNPGNPLSNGDYFSREGLADIYVWLGWNF</sequence>
<accession>A0AA38GCH2</accession>
<gene>
    <name evidence="2" type="ORF">KI387_020664</name>
</gene>
<evidence type="ECO:0000256" key="1">
    <source>
        <dbReference type="SAM" id="MobiDB-lite"/>
    </source>
</evidence>
<feature type="non-terminal residue" evidence="2">
    <location>
        <position position="269"/>
    </location>
</feature>
<keyword evidence="3" id="KW-1185">Reference proteome</keyword>
<comment type="caution">
    <text evidence="2">The sequence shown here is derived from an EMBL/GenBank/DDBJ whole genome shotgun (WGS) entry which is preliminary data.</text>
</comment>
<dbReference type="EMBL" id="JAHRHJ020000004">
    <property type="protein sequence ID" value="KAH9318895.1"/>
    <property type="molecule type" value="Genomic_DNA"/>
</dbReference>
<organism evidence="2 3">
    <name type="scientific">Taxus chinensis</name>
    <name type="common">Chinese yew</name>
    <name type="synonym">Taxus wallichiana var. chinensis</name>
    <dbReference type="NCBI Taxonomy" id="29808"/>
    <lineage>
        <taxon>Eukaryota</taxon>
        <taxon>Viridiplantae</taxon>
        <taxon>Streptophyta</taxon>
        <taxon>Embryophyta</taxon>
        <taxon>Tracheophyta</taxon>
        <taxon>Spermatophyta</taxon>
        <taxon>Pinopsida</taxon>
        <taxon>Pinidae</taxon>
        <taxon>Conifers II</taxon>
        <taxon>Cupressales</taxon>
        <taxon>Taxaceae</taxon>
        <taxon>Taxus</taxon>
    </lineage>
</organism>
<reference evidence="2 3" key="1">
    <citation type="journal article" date="2021" name="Nat. Plants">
        <title>The Taxus genome provides insights into paclitaxel biosynthesis.</title>
        <authorList>
            <person name="Xiong X."/>
            <person name="Gou J."/>
            <person name="Liao Q."/>
            <person name="Li Y."/>
            <person name="Zhou Q."/>
            <person name="Bi G."/>
            <person name="Li C."/>
            <person name="Du R."/>
            <person name="Wang X."/>
            <person name="Sun T."/>
            <person name="Guo L."/>
            <person name="Liang H."/>
            <person name="Lu P."/>
            <person name="Wu Y."/>
            <person name="Zhang Z."/>
            <person name="Ro D.K."/>
            <person name="Shang Y."/>
            <person name="Huang S."/>
            <person name="Yan J."/>
        </authorList>
    </citation>
    <scope>NUCLEOTIDE SEQUENCE [LARGE SCALE GENOMIC DNA]</scope>
    <source>
        <strain evidence="2">Ta-2019</strain>
    </source>
</reference>
<evidence type="ECO:0000313" key="3">
    <source>
        <dbReference type="Proteomes" id="UP000824469"/>
    </source>
</evidence>
<dbReference type="Proteomes" id="UP000824469">
    <property type="component" value="Unassembled WGS sequence"/>
</dbReference>
<protein>
    <submittedName>
        <fullName evidence="2">Uncharacterized protein</fullName>
    </submittedName>
</protein>
<evidence type="ECO:0000313" key="2">
    <source>
        <dbReference type="EMBL" id="KAH9318895.1"/>
    </source>
</evidence>
<name>A0AA38GCH2_TAXCH</name>